<keyword evidence="6 8" id="KW-1133">Transmembrane helix</keyword>
<organism evidence="9 10">
    <name type="scientific">Paenibacillus glycanilyticus</name>
    <dbReference type="NCBI Taxonomy" id="126569"/>
    <lineage>
        <taxon>Bacteria</taxon>
        <taxon>Bacillati</taxon>
        <taxon>Bacillota</taxon>
        <taxon>Bacilli</taxon>
        <taxon>Bacillales</taxon>
        <taxon>Paenibacillaceae</taxon>
        <taxon>Paenibacillus</taxon>
    </lineage>
</organism>
<keyword evidence="3" id="KW-0813">Transport</keyword>
<evidence type="ECO:0000313" key="9">
    <source>
        <dbReference type="EMBL" id="GLX67826.1"/>
    </source>
</evidence>
<dbReference type="Gene3D" id="1.20.1740.10">
    <property type="entry name" value="Amino acid/polyamine transporter I"/>
    <property type="match status" value="1"/>
</dbReference>
<evidence type="ECO:0000256" key="1">
    <source>
        <dbReference type="ARBA" id="ARBA00004141"/>
    </source>
</evidence>
<feature type="transmembrane region" description="Helical" evidence="8">
    <location>
        <begin position="111"/>
        <end position="135"/>
    </location>
</feature>
<feature type="transmembrane region" description="Helical" evidence="8">
    <location>
        <begin position="187"/>
        <end position="207"/>
    </location>
</feature>
<keyword evidence="5 8" id="KW-0812">Transmembrane</keyword>
<proteinExistence type="inferred from homology"/>
<keyword evidence="10" id="KW-1185">Reference proteome</keyword>
<feature type="transmembrane region" description="Helical" evidence="8">
    <location>
        <begin position="41"/>
        <end position="61"/>
    </location>
</feature>
<feature type="transmembrane region" description="Helical" evidence="8">
    <location>
        <begin position="147"/>
        <end position="167"/>
    </location>
</feature>
<comment type="similarity">
    <text evidence="2">Belongs to the amino acid-polyamine-organocation (APC) superfamily. Spore germination protein (SGP) (TC 2.A.3.9) family.</text>
</comment>
<feature type="transmembrane region" description="Helical" evidence="8">
    <location>
        <begin position="269"/>
        <end position="287"/>
    </location>
</feature>
<evidence type="ECO:0000256" key="5">
    <source>
        <dbReference type="ARBA" id="ARBA00022692"/>
    </source>
</evidence>
<feature type="transmembrane region" description="Helical" evidence="8">
    <location>
        <begin position="82"/>
        <end position="105"/>
    </location>
</feature>
<dbReference type="RefSeq" id="WP_284238583.1">
    <property type="nucleotide sequence ID" value="NZ_BSSQ01000009.1"/>
</dbReference>
<evidence type="ECO:0000256" key="7">
    <source>
        <dbReference type="ARBA" id="ARBA00023136"/>
    </source>
</evidence>
<accession>A0ABQ6GES6</accession>
<feature type="transmembrane region" description="Helical" evidence="8">
    <location>
        <begin position="339"/>
        <end position="357"/>
    </location>
</feature>
<evidence type="ECO:0000256" key="4">
    <source>
        <dbReference type="ARBA" id="ARBA00022544"/>
    </source>
</evidence>
<evidence type="ECO:0000256" key="6">
    <source>
        <dbReference type="ARBA" id="ARBA00022989"/>
    </source>
</evidence>
<dbReference type="InterPro" id="IPR004761">
    <property type="entry name" value="Spore_GerAB"/>
</dbReference>
<comment type="caution">
    <text evidence="9">The sequence shown here is derived from an EMBL/GenBank/DDBJ whole genome shotgun (WGS) entry which is preliminary data.</text>
</comment>
<protein>
    <submittedName>
        <fullName evidence="9">Uncharacterized protein</fullName>
    </submittedName>
</protein>
<evidence type="ECO:0000256" key="2">
    <source>
        <dbReference type="ARBA" id="ARBA00007998"/>
    </source>
</evidence>
<evidence type="ECO:0000313" key="10">
    <source>
        <dbReference type="Proteomes" id="UP001157114"/>
    </source>
</evidence>
<feature type="transmembrane region" description="Helical" evidence="8">
    <location>
        <begin position="214"/>
        <end position="240"/>
    </location>
</feature>
<dbReference type="PIRSF" id="PIRSF006060">
    <property type="entry name" value="AA_transporter"/>
    <property type="match status" value="1"/>
</dbReference>
<dbReference type="PANTHER" id="PTHR34975">
    <property type="entry name" value="SPORE GERMINATION PROTEIN A2"/>
    <property type="match status" value="1"/>
</dbReference>
<sequence length="365" mass="41134">MKKEEQITGRQLLTMAIMAQLGIEVLSLPHQLAENAGRDTWLSVLLSGLTAQVGIVLLWWLGSRYPTRPFYAYSSQIVGRPLGAFVNLAYGCYYAFSGFVVTALYCNTLKRWMFVITPDWMILMMLLLICGYAATSSLKRLAFISQSFMLFPVICFLLIAFSCLYGMETRNLLPVLSEGWTPVMKGIYFAFSAYVGYDLLLYAFPYVKGGKRKVLGIMSLANTCTMLFYIVVSLICTTMFGQKQLLLIPEPIVFILKNYKVEMLQSLDILFLIFYVCIVSATIYVYFYLSAKSFQNLSKKGVGKQSVWVWVIVALCLLGSFFIDEQHDLTQTSSFQDKLSILFVVGLPLLLLIISGIRGTGRRSA</sequence>
<dbReference type="Proteomes" id="UP001157114">
    <property type="component" value="Unassembled WGS sequence"/>
</dbReference>
<dbReference type="Pfam" id="PF03845">
    <property type="entry name" value="Spore_permease"/>
    <property type="match status" value="1"/>
</dbReference>
<gene>
    <name evidence="9" type="ORF">MU1_21710</name>
</gene>
<evidence type="ECO:0000256" key="8">
    <source>
        <dbReference type="SAM" id="Phobius"/>
    </source>
</evidence>
<name>A0ABQ6GES6_9BACL</name>
<reference evidence="9 10" key="1">
    <citation type="submission" date="2023-03" db="EMBL/GenBank/DDBJ databases">
        <title>Draft genome sequence of the bacteria which degrade cell wall of Tricholomamatutake.</title>
        <authorList>
            <person name="Konishi Y."/>
            <person name="Fukuta Y."/>
            <person name="Shirasaka N."/>
        </authorList>
    </citation>
    <scope>NUCLEOTIDE SEQUENCE [LARGE SCALE GENOMIC DNA]</scope>
    <source>
        <strain evidence="10">mu1</strain>
    </source>
</reference>
<feature type="transmembrane region" description="Helical" evidence="8">
    <location>
        <begin position="307"/>
        <end position="323"/>
    </location>
</feature>
<dbReference type="PANTHER" id="PTHR34975:SF2">
    <property type="entry name" value="SPORE GERMINATION PROTEIN A2"/>
    <property type="match status" value="1"/>
</dbReference>
<keyword evidence="4" id="KW-0309">Germination</keyword>
<dbReference type="NCBIfam" id="TIGR00912">
    <property type="entry name" value="2A0309"/>
    <property type="match status" value="1"/>
</dbReference>
<evidence type="ECO:0000256" key="3">
    <source>
        <dbReference type="ARBA" id="ARBA00022448"/>
    </source>
</evidence>
<dbReference type="EMBL" id="BSSQ01000009">
    <property type="protein sequence ID" value="GLX67826.1"/>
    <property type="molecule type" value="Genomic_DNA"/>
</dbReference>
<comment type="subcellular location">
    <subcellularLocation>
        <location evidence="1">Membrane</location>
        <topology evidence="1">Multi-pass membrane protein</topology>
    </subcellularLocation>
</comment>
<keyword evidence="7 8" id="KW-0472">Membrane</keyword>